<keyword evidence="2 3" id="KW-0408">Iron</keyword>
<dbReference type="InterPro" id="IPR025340">
    <property type="entry name" value="DUF4246"/>
</dbReference>
<dbReference type="InterPro" id="IPR002401">
    <property type="entry name" value="Cyt_P450_E_grp-I"/>
</dbReference>
<sequence length="839" mass="96963">MEKVKISETPKYPSPFTDGDYGEGYSCKTVIEQKILKELQPHFEEKTINYAIDEALYYSDIFTESLVPGAVDCTYIDDDCVPEELLNELKENVAKLEDVPEHEKDWHPGSDNQVLDLVHPSLYPVVFGRTRGLAKDVSSTEVPKWDSVIGKGETDCVILPPIESIEHPYVKNRQYTPERFQYRSEKYQWLPTEFGVDADGKVKILSYINNLHPEIHEKMYGTLEKIFEKFIPLFNNVLTDSCEQNKKNDKLRISSNDYNVEEFEDYFNRLRKEEAEKNGTEFVRVNEEDADEEDIDECYETYDDEKLVTIPEDYKFSPESVPKNNITVDLKGSRLQVIVKLANIILTPEKPTYKGGVWHVEGMLNEEIVATGIHYYDQENITDSYLAFRQSIREPDYEQNDNKGVKEIYNLEDEGPLNQRLGEIKTVKNRIISFPNIYQHQVQDFELQDKTKPGYRKRLNNTVDIPKTIKDISVPNLIKILSLSDMFFFDKKIERITLTIIETPRTILTKKIEELIEDGGGQATFNYFKTFQSLTADVIGELTFGKSFNAVPNDGHPMTEWVNSAIQYGTLIQACLTFRFFRFMFSNLEKDKFNVHIMQMYMTAKNNDGKKLSYAELVSEMFLMLVAGIDTTSVTMSWLLHIYMVYPDVYRKVVEEIDSVFPDRSKAIKSQEARAKLPYFMATVYECMRLKAAVSGVLFRENNNEGIELSGYYIPPKVDMGMFTEGAHNDTEIWEKPDSFIPERFLGKEGDRLKKEVIVFSFGVRICAGRNLAWAEITTVIPNLMRNYNVRLPDDSRYGVNVLDKNRRNEPLLLEDLVFNTCAPANVERDCNLIVTHRA</sequence>
<evidence type="ECO:0000256" key="3">
    <source>
        <dbReference type="PIRSR" id="PIRSR602401-1"/>
    </source>
</evidence>
<organism evidence="5 6">
    <name type="scientific">Smittium angustum</name>
    <dbReference type="NCBI Taxonomy" id="133377"/>
    <lineage>
        <taxon>Eukaryota</taxon>
        <taxon>Fungi</taxon>
        <taxon>Fungi incertae sedis</taxon>
        <taxon>Zoopagomycota</taxon>
        <taxon>Kickxellomycotina</taxon>
        <taxon>Harpellomycetes</taxon>
        <taxon>Harpellales</taxon>
        <taxon>Legeriomycetaceae</taxon>
        <taxon>Smittium</taxon>
    </lineage>
</organism>
<keyword evidence="1 3" id="KW-0479">Metal-binding</keyword>
<dbReference type="AlphaFoldDB" id="A0A2U1IVB7"/>
<comment type="caution">
    <text evidence="5">The sequence shown here is derived from an EMBL/GenBank/DDBJ whole genome shotgun (WGS) entry which is preliminary data.</text>
</comment>
<dbReference type="PANTHER" id="PTHR33119">
    <property type="entry name" value="IFI3P"/>
    <property type="match status" value="1"/>
</dbReference>
<keyword evidence="6" id="KW-1185">Reference proteome</keyword>
<gene>
    <name evidence="5" type="ORF">BB558_007315</name>
</gene>
<dbReference type="GO" id="GO:0004497">
    <property type="term" value="F:monooxygenase activity"/>
    <property type="evidence" value="ECO:0007669"/>
    <property type="project" value="InterPro"/>
</dbReference>
<evidence type="ECO:0000313" key="5">
    <source>
        <dbReference type="EMBL" id="PVZ96749.1"/>
    </source>
</evidence>
<feature type="domain" description="DUF4246" evidence="4">
    <location>
        <begin position="46"/>
        <end position="459"/>
    </location>
</feature>
<comment type="cofactor">
    <cofactor evidence="3">
        <name>heme</name>
        <dbReference type="ChEBI" id="CHEBI:30413"/>
    </cofactor>
</comment>
<dbReference type="InterPro" id="IPR036396">
    <property type="entry name" value="Cyt_P450_sf"/>
</dbReference>
<dbReference type="InterPro" id="IPR017972">
    <property type="entry name" value="Cyt_P450_CS"/>
</dbReference>
<dbReference type="GO" id="GO:0016705">
    <property type="term" value="F:oxidoreductase activity, acting on paired donors, with incorporation or reduction of molecular oxygen"/>
    <property type="evidence" value="ECO:0007669"/>
    <property type="project" value="InterPro"/>
</dbReference>
<feature type="binding site" description="axial binding residue" evidence="3">
    <location>
        <position position="767"/>
    </location>
    <ligand>
        <name>heme</name>
        <dbReference type="ChEBI" id="CHEBI:30413"/>
    </ligand>
    <ligandPart>
        <name>Fe</name>
        <dbReference type="ChEBI" id="CHEBI:18248"/>
    </ligandPart>
</feature>
<dbReference type="Pfam" id="PF00067">
    <property type="entry name" value="p450"/>
    <property type="match status" value="1"/>
</dbReference>
<evidence type="ECO:0000259" key="4">
    <source>
        <dbReference type="Pfam" id="PF14033"/>
    </source>
</evidence>
<dbReference type="PRINTS" id="PR00385">
    <property type="entry name" value="P450"/>
</dbReference>
<proteinExistence type="predicted"/>
<dbReference type="GO" id="GO:0005506">
    <property type="term" value="F:iron ion binding"/>
    <property type="evidence" value="ECO:0007669"/>
    <property type="project" value="InterPro"/>
</dbReference>
<dbReference type="EMBL" id="MBFU01001135">
    <property type="protein sequence ID" value="PVZ96749.1"/>
    <property type="molecule type" value="Genomic_DNA"/>
</dbReference>
<dbReference type="Proteomes" id="UP000245591">
    <property type="component" value="Unassembled WGS sequence"/>
</dbReference>
<evidence type="ECO:0000256" key="1">
    <source>
        <dbReference type="ARBA" id="ARBA00022723"/>
    </source>
</evidence>
<name>A0A2U1IVB7_SMIAN</name>
<reference evidence="5 6" key="1">
    <citation type="journal article" date="2018" name="MBio">
        <title>Comparative Genomics Reveals the Core Gene Toolbox for the Fungus-Insect Symbiosis.</title>
        <authorList>
            <person name="Wang Y."/>
            <person name="Stata M."/>
            <person name="Wang W."/>
            <person name="Stajich J.E."/>
            <person name="White M.M."/>
            <person name="Moncalvo J.M."/>
        </authorList>
    </citation>
    <scope>NUCLEOTIDE SEQUENCE [LARGE SCALE GENOMIC DNA]</scope>
    <source>
        <strain evidence="5 6">AUS-126-30</strain>
    </source>
</reference>
<dbReference type="Pfam" id="PF14033">
    <property type="entry name" value="DUF4246"/>
    <property type="match status" value="1"/>
</dbReference>
<protein>
    <recommendedName>
        <fullName evidence="4">DUF4246 domain-containing protein</fullName>
    </recommendedName>
</protein>
<dbReference type="InterPro" id="IPR049192">
    <property type="entry name" value="DUF4246_C"/>
</dbReference>
<dbReference type="Gene3D" id="1.10.630.10">
    <property type="entry name" value="Cytochrome P450"/>
    <property type="match status" value="1"/>
</dbReference>
<dbReference type="SUPFAM" id="SSF48264">
    <property type="entry name" value="Cytochrome P450"/>
    <property type="match status" value="1"/>
</dbReference>
<keyword evidence="3" id="KW-0349">Heme</keyword>
<dbReference type="PROSITE" id="PS00086">
    <property type="entry name" value="CYTOCHROME_P450"/>
    <property type="match status" value="1"/>
</dbReference>
<evidence type="ECO:0000313" key="6">
    <source>
        <dbReference type="Proteomes" id="UP000245591"/>
    </source>
</evidence>
<dbReference type="GO" id="GO:0020037">
    <property type="term" value="F:heme binding"/>
    <property type="evidence" value="ECO:0007669"/>
    <property type="project" value="InterPro"/>
</dbReference>
<dbReference type="InterPro" id="IPR001128">
    <property type="entry name" value="Cyt_P450"/>
</dbReference>
<dbReference type="PRINTS" id="PR00463">
    <property type="entry name" value="EP450I"/>
</dbReference>
<accession>A0A2U1IVB7</accession>
<dbReference type="PANTHER" id="PTHR33119:SF1">
    <property type="entry name" value="FE2OG DIOXYGENASE DOMAIN-CONTAINING PROTEIN"/>
    <property type="match status" value="1"/>
</dbReference>
<evidence type="ECO:0000256" key="2">
    <source>
        <dbReference type="ARBA" id="ARBA00023004"/>
    </source>
</evidence>